<dbReference type="PANTHER" id="PTHR21197:SF0">
    <property type="entry name" value="UDP-GALACTOPYRANOSE MUTASE"/>
    <property type="match status" value="1"/>
</dbReference>
<evidence type="ECO:0000313" key="3">
    <source>
        <dbReference type="Proteomes" id="UP001338137"/>
    </source>
</evidence>
<dbReference type="SUPFAM" id="SSF51905">
    <property type="entry name" value="FAD/NAD(P)-binding domain"/>
    <property type="match status" value="1"/>
</dbReference>
<dbReference type="RefSeq" id="WP_326072464.1">
    <property type="nucleotide sequence ID" value="NZ_JARLKY010000029.1"/>
</dbReference>
<organism evidence="2 3">
    <name type="scientific">Paenibacillus alba</name>
    <dbReference type="NCBI Taxonomy" id="1197127"/>
    <lineage>
        <taxon>Bacteria</taxon>
        <taxon>Bacillati</taxon>
        <taxon>Bacillota</taxon>
        <taxon>Bacilli</taxon>
        <taxon>Bacillales</taxon>
        <taxon>Paenibacillaceae</taxon>
        <taxon>Paenibacillus</taxon>
    </lineage>
</organism>
<dbReference type="Pfam" id="PF01593">
    <property type="entry name" value="Amino_oxidase"/>
    <property type="match status" value="1"/>
</dbReference>
<reference evidence="2 3" key="1">
    <citation type="submission" date="2023-03" db="EMBL/GenBank/DDBJ databases">
        <title>Bacillus Genome Sequencing.</title>
        <authorList>
            <person name="Dunlap C."/>
        </authorList>
    </citation>
    <scope>NUCLEOTIDE SEQUENCE [LARGE SCALE GENOMIC DNA]</scope>
    <source>
        <strain evidence="2 3">BD-533</strain>
    </source>
</reference>
<dbReference type="PANTHER" id="PTHR21197">
    <property type="entry name" value="UDP-GALACTOPYRANOSE MUTASE"/>
    <property type="match status" value="1"/>
</dbReference>
<evidence type="ECO:0000313" key="2">
    <source>
        <dbReference type="EMBL" id="MEC0228203.1"/>
    </source>
</evidence>
<dbReference type="Gene3D" id="3.50.50.60">
    <property type="entry name" value="FAD/NAD(P)-binding domain"/>
    <property type="match status" value="1"/>
</dbReference>
<keyword evidence="3" id="KW-1185">Reference proteome</keyword>
<proteinExistence type="predicted"/>
<accession>A0ABU6G215</accession>
<name>A0ABU6G215_9BACL</name>
<sequence>MTIHVIGAGVTGLSFAKASKDEVNILESCERLGGKALSYKVETSVGTFGFDVGGHWFHYQRSPAVLDILKGLDLKAHTRKAFVYLHEQFFKFPIQQSYIWHPDEKFVGTVKKELQMVNYDHEYTNYEEMLQQSYGLTLYDSFFKDYNSKMYGIQDLSVIGVGRFETIRNVRTNRNVTGYNGDFVYPTGDIGASGIPLFLADHLRINYNKKVKSINITNKTMNINNETESWDTIVSTMPLNSLIGMINDVDDHILALSKQLKFSKGMILNLGVKRTQLQGDMSWVYFPDPHLHFYRVGFYSNVESSLAPLGYCSMYVECSPLFFSNKEEALAIVPTIIKELIEIGFIGHADEIVTTKAIYLDHNYCLPDTSKTKVIHHYLESAGIYSIGRYGSWHWSSQHEDMQQAWDLANKLTLRNLTKTKKMTQQSLVTQPF</sequence>
<dbReference type="Proteomes" id="UP001338137">
    <property type="component" value="Unassembled WGS sequence"/>
</dbReference>
<dbReference type="InterPro" id="IPR002937">
    <property type="entry name" value="Amino_oxidase"/>
</dbReference>
<dbReference type="EMBL" id="JARLKY010000029">
    <property type="protein sequence ID" value="MEC0228203.1"/>
    <property type="molecule type" value="Genomic_DNA"/>
</dbReference>
<comment type="caution">
    <text evidence="2">The sequence shown here is derived from an EMBL/GenBank/DDBJ whole genome shotgun (WGS) entry which is preliminary data.</text>
</comment>
<feature type="domain" description="Amine oxidase" evidence="1">
    <location>
        <begin position="18"/>
        <end position="242"/>
    </location>
</feature>
<dbReference type="InterPro" id="IPR036188">
    <property type="entry name" value="FAD/NAD-bd_sf"/>
</dbReference>
<evidence type="ECO:0000259" key="1">
    <source>
        <dbReference type="Pfam" id="PF01593"/>
    </source>
</evidence>
<gene>
    <name evidence="2" type="ORF">P4I72_13815</name>
</gene>
<protein>
    <submittedName>
        <fullName evidence="2">NAD(P)-binding protein</fullName>
    </submittedName>
</protein>